<keyword evidence="2" id="KW-1185">Reference proteome</keyword>
<organism evidence="1 2">
    <name type="scientific">Pseudomonas hunanensis</name>
    <dbReference type="NCBI Taxonomy" id="1247546"/>
    <lineage>
        <taxon>Bacteria</taxon>
        <taxon>Pseudomonadati</taxon>
        <taxon>Pseudomonadota</taxon>
        <taxon>Gammaproteobacteria</taxon>
        <taxon>Pseudomonadales</taxon>
        <taxon>Pseudomonadaceae</taxon>
        <taxon>Pseudomonas</taxon>
    </lineage>
</organism>
<evidence type="ECO:0000313" key="2">
    <source>
        <dbReference type="Proteomes" id="UP001259587"/>
    </source>
</evidence>
<dbReference type="Proteomes" id="UP001259587">
    <property type="component" value="Unassembled WGS sequence"/>
</dbReference>
<sequence>MTSGDNDDDLQSVASEYVLGTLPAEQRAAVEQRLVHDAALRAAVDGWEQRLLELTALAEPQQPSTHLWQRIERSVRNLETPTPTRAPSRSWWDLLPLWRGLAGFGLAASLVLGVALLTGPATPTQTHYLVVLVAPQDRAPGWVIQASNSREVELIPLGQSSVPDDKTLQFWTKADDWQGPVSLGLVEPGQKISVPLDKLPPLQPNQLFELTLENPGGSPTGKPTGPIQFIGRAVKVI</sequence>
<reference evidence="1" key="1">
    <citation type="submission" date="2023-07" db="EMBL/GenBank/DDBJ databases">
        <title>Sorghum-associated microbial communities from plants grown in Nebraska, USA.</title>
        <authorList>
            <person name="Schachtman D."/>
        </authorList>
    </citation>
    <scope>NUCLEOTIDE SEQUENCE</scope>
    <source>
        <strain evidence="1">BE56</strain>
    </source>
</reference>
<protein>
    <submittedName>
        <fullName evidence="1">Anti-sigma-K factor RskA</fullName>
    </submittedName>
</protein>
<name>A0ACC6K5M5_9PSED</name>
<dbReference type="EMBL" id="JAVDTH010000020">
    <property type="protein sequence ID" value="MDR6713764.1"/>
    <property type="molecule type" value="Genomic_DNA"/>
</dbReference>
<evidence type="ECO:0000313" key="1">
    <source>
        <dbReference type="EMBL" id="MDR6713764.1"/>
    </source>
</evidence>
<gene>
    <name evidence="1" type="ORF">J2W83_003379</name>
</gene>
<comment type="caution">
    <text evidence="1">The sequence shown here is derived from an EMBL/GenBank/DDBJ whole genome shotgun (WGS) entry which is preliminary data.</text>
</comment>
<accession>A0ACC6K5M5</accession>
<proteinExistence type="predicted"/>